<dbReference type="RefSeq" id="WP_316779765.1">
    <property type="nucleotide sequence ID" value="NZ_JASMWN010000017.1"/>
</dbReference>
<evidence type="ECO:0000256" key="3">
    <source>
        <dbReference type="ARBA" id="ARBA00018392"/>
    </source>
</evidence>
<dbReference type="PANTHER" id="PTHR21248">
    <property type="entry name" value="CARDIOLIPIN SYNTHASE"/>
    <property type="match status" value="1"/>
</dbReference>
<protein>
    <recommendedName>
        <fullName evidence="3">Phospholipase D</fullName>
    </recommendedName>
    <alternativeName>
        <fullName evidence="5">Choline phosphatase</fullName>
    </alternativeName>
</protein>
<dbReference type="InterPro" id="IPR001736">
    <property type="entry name" value="PLipase_D/transphosphatidylase"/>
</dbReference>
<evidence type="ECO:0000313" key="8">
    <source>
        <dbReference type="Proteomes" id="UP001255416"/>
    </source>
</evidence>
<gene>
    <name evidence="7" type="ORF">QO231_18355</name>
</gene>
<evidence type="ECO:0000256" key="2">
    <source>
        <dbReference type="ARBA" id="ARBA00004613"/>
    </source>
</evidence>
<comment type="function">
    <text evidence="1">Could be a virulence factor.</text>
</comment>
<dbReference type="EMBL" id="JASMWN010000017">
    <property type="protein sequence ID" value="MDU9005797.1"/>
    <property type="molecule type" value="Genomic_DNA"/>
</dbReference>
<evidence type="ECO:0000256" key="1">
    <source>
        <dbReference type="ARBA" id="ARBA00003145"/>
    </source>
</evidence>
<dbReference type="InterPro" id="IPR025202">
    <property type="entry name" value="PLD-like_dom"/>
</dbReference>
<keyword evidence="8" id="KW-1185">Reference proteome</keyword>
<dbReference type="CDD" id="cd09105">
    <property type="entry name" value="PLDc_vPLD1_2_like_2"/>
    <property type="match status" value="1"/>
</dbReference>
<dbReference type="SMART" id="SM00155">
    <property type="entry name" value="PLDc"/>
    <property type="match status" value="2"/>
</dbReference>
<dbReference type="Gene3D" id="3.30.870.10">
    <property type="entry name" value="Endonuclease Chain A"/>
    <property type="match status" value="2"/>
</dbReference>
<dbReference type="Proteomes" id="UP001255416">
    <property type="component" value="Unassembled WGS sequence"/>
</dbReference>
<accession>A0ABU3VHX4</accession>
<comment type="caution">
    <text evidence="7">The sequence shown here is derived from an EMBL/GenBank/DDBJ whole genome shotgun (WGS) entry which is preliminary data.</text>
</comment>
<proteinExistence type="predicted"/>
<dbReference type="SUPFAM" id="SSF56024">
    <property type="entry name" value="Phospholipase D/nuclease"/>
    <property type="match status" value="2"/>
</dbReference>
<dbReference type="Pfam" id="PF13091">
    <property type="entry name" value="PLDc_2"/>
    <property type="match status" value="1"/>
</dbReference>
<evidence type="ECO:0000313" key="7">
    <source>
        <dbReference type="EMBL" id="MDU9005797.1"/>
    </source>
</evidence>
<keyword evidence="4" id="KW-0964">Secreted</keyword>
<reference evidence="8" key="1">
    <citation type="submission" date="2023-05" db="EMBL/GenBank/DDBJ databases">
        <title>Sedimentitalea sp. nov. JM2-8.</title>
        <authorList>
            <person name="Huang J."/>
        </authorList>
    </citation>
    <scope>NUCLEOTIDE SEQUENCE [LARGE SCALE GENOMIC DNA]</scope>
    <source>
        <strain evidence="8">KHS03</strain>
    </source>
</reference>
<evidence type="ECO:0000256" key="5">
    <source>
        <dbReference type="ARBA" id="ARBA00029594"/>
    </source>
</evidence>
<comment type="subcellular location">
    <subcellularLocation>
        <location evidence="2">Secreted</location>
    </subcellularLocation>
</comment>
<evidence type="ECO:0000259" key="6">
    <source>
        <dbReference type="PROSITE" id="PS50035"/>
    </source>
</evidence>
<feature type="domain" description="PLD phosphodiesterase" evidence="6">
    <location>
        <begin position="189"/>
        <end position="216"/>
    </location>
</feature>
<sequence length="516" mass="58196">MSVKSDTNSSQDFKILVTAQEAYPEFERLCLAAQSEIMMSFRVFDPWTRLRSPEARAIGETWVDLIEHLLRRGIRIRLTISDFDPVALPDAHRGTWSAIRALHAAGDLSGRPDLLKARAVMHPAQLGWLPRLLLWPRACLEQNRIAARLSDLPLPHQDNYLREAPRLRTRIKAKAARLVARVWPIPQLHPATHHQKLAVFDRETLYIGGLDLNERRYDGPDHDRPADDTWHDVQIRMRGPAAEAALRHLQSFEAVTHGAAPPDLTGILRTISRKRRWSFARMSPKTVLREIAETHAKRTATAKRLIYLETQYFRDTGLARQLARRARNNPELGLILILPAAPEEVAFDHNPSSVAKYGEYIQAKSVRLITEAFGDRVFIGSPAQTRKDASGGRASLYGAPIIYVHSKVSIFDDDIAVVSSANLNGRSLKWDTEAGICLTDQERIRELWVRCASQWLGPDAGEDCLDPVNAVAAWRLRAQANARVEPEERTGFILPYASRPARRFGHTLPGIPEEMV</sequence>
<organism evidence="7 8">
    <name type="scientific">Sedimentitalea todarodis</name>
    <dbReference type="NCBI Taxonomy" id="1631240"/>
    <lineage>
        <taxon>Bacteria</taxon>
        <taxon>Pseudomonadati</taxon>
        <taxon>Pseudomonadota</taxon>
        <taxon>Alphaproteobacteria</taxon>
        <taxon>Rhodobacterales</taxon>
        <taxon>Paracoccaceae</taxon>
        <taxon>Sedimentitalea</taxon>
    </lineage>
</organism>
<dbReference type="PANTHER" id="PTHR21248:SF22">
    <property type="entry name" value="PHOSPHOLIPASE D"/>
    <property type="match status" value="1"/>
</dbReference>
<dbReference type="PROSITE" id="PS50035">
    <property type="entry name" value="PLD"/>
    <property type="match status" value="2"/>
</dbReference>
<feature type="domain" description="PLD phosphodiesterase" evidence="6">
    <location>
        <begin position="405"/>
        <end position="427"/>
    </location>
</feature>
<dbReference type="Pfam" id="PF00614">
    <property type="entry name" value="PLDc"/>
    <property type="match status" value="1"/>
</dbReference>
<name>A0ABU3VHX4_9RHOB</name>
<evidence type="ECO:0000256" key="4">
    <source>
        <dbReference type="ARBA" id="ARBA00022525"/>
    </source>
</evidence>